<feature type="repeat" description="TPR" evidence="2">
    <location>
        <begin position="368"/>
        <end position="401"/>
    </location>
</feature>
<dbReference type="Pfam" id="PF00515">
    <property type="entry name" value="TPR_1"/>
    <property type="match status" value="1"/>
</dbReference>
<dbReference type="OrthoDB" id="10262026at2759"/>
<dbReference type="EMBL" id="CP001947">
    <property type="protein sequence ID" value="ADM11744.1"/>
    <property type="molecule type" value="Genomic_DNA"/>
</dbReference>
<dbReference type="GO" id="GO:0016567">
    <property type="term" value="P:protein ubiquitination"/>
    <property type="evidence" value="ECO:0007669"/>
    <property type="project" value="TreeGrafter"/>
</dbReference>
<dbReference type="PANTHER" id="PTHR12558">
    <property type="entry name" value="CELL DIVISION CYCLE 16,23,27"/>
    <property type="match status" value="1"/>
</dbReference>
<gene>
    <name evidence="3" type="ORF">Eint_061390</name>
</gene>
<dbReference type="SUPFAM" id="SSF48452">
    <property type="entry name" value="TPR-like"/>
    <property type="match status" value="2"/>
</dbReference>
<feature type="repeat" description="TPR" evidence="2">
    <location>
        <begin position="266"/>
        <end position="299"/>
    </location>
</feature>
<dbReference type="HOGENOM" id="CLU_018320_5_0_1"/>
<organism evidence="3 4">
    <name type="scientific">Encephalitozoon intestinalis (strain ATCC 50506)</name>
    <name type="common">Microsporidian parasite</name>
    <name type="synonym">Septata intestinalis</name>
    <dbReference type="NCBI Taxonomy" id="876142"/>
    <lineage>
        <taxon>Eukaryota</taxon>
        <taxon>Fungi</taxon>
        <taxon>Fungi incertae sedis</taxon>
        <taxon>Microsporidia</taxon>
        <taxon>Unikaryonidae</taxon>
        <taxon>Encephalitozoon</taxon>
    </lineage>
</organism>
<feature type="repeat" description="TPR" evidence="2">
    <location>
        <begin position="300"/>
        <end position="333"/>
    </location>
</feature>
<dbReference type="KEGG" id="ein:Eint_061390"/>
<name>E0S7R5_ENCIT</name>
<reference evidence="3 4" key="1">
    <citation type="journal article" date="2010" name="Nat. Commun.">
        <title>The complete sequence of the smallest known nuclear genome from the microsporidian Encephalitozoon intestinalis.</title>
        <authorList>
            <person name="Corradi N."/>
            <person name="Pombert J.-F."/>
            <person name="Farinelli L."/>
            <person name="Didier E.S."/>
            <person name="Keeling P.J."/>
        </authorList>
    </citation>
    <scope>NUCLEOTIDE SEQUENCE [LARGE SCALE GENOMIC DNA]</scope>
    <source>
        <strain evidence="3 4">ATCC 50506</strain>
    </source>
</reference>
<proteinExistence type="predicted"/>
<dbReference type="PANTHER" id="PTHR12558:SF10">
    <property type="entry name" value="CELL DIVISION CYCLE PROTEIN 23 HOMOLOG"/>
    <property type="match status" value="1"/>
</dbReference>
<reference evidence="3 4" key="2">
    <citation type="journal article" date="2012" name="Proc. Natl. Acad. Sci. U.S.A.">
        <title>Gain and loss of multiple functionally related, horizontally transferred genes in the reduced genomes of two microsporidian parasites.</title>
        <authorList>
            <person name="Pombert J.-F."/>
            <person name="Selman M."/>
            <person name="Burki F."/>
            <person name="Bardell F.T."/>
            <person name="Farinelli L."/>
            <person name="Solter L.F."/>
            <person name="Whitman D.W."/>
            <person name="Weiss L.M."/>
            <person name="Corradi N."/>
            <person name="Keeling P.J."/>
        </authorList>
    </citation>
    <scope>NUCLEOTIDE SEQUENCE [LARGE SCALE GENOMIC DNA]</scope>
    <source>
        <strain evidence="3 4">ATCC 50506</strain>
    </source>
</reference>
<dbReference type="InterPro" id="IPR019734">
    <property type="entry name" value="TPR_rpt"/>
</dbReference>
<keyword evidence="1 2" id="KW-0802">TPR repeat</keyword>
<dbReference type="AlphaFoldDB" id="E0S7R5"/>
<dbReference type="Gene3D" id="1.25.40.10">
    <property type="entry name" value="Tetratricopeptide repeat domain"/>
    <property type="match status" value="2"/>
</dbReference>
<dbReference type="GO" id="GO:0031145">
    <property type="term" value="P:anaphase-promoting complex-dependent catabolic process"/>
    <property type="evidence" value="ECO:0007669"/>
    <property type="project" value="TreeGrafter"/>
</dbReference>
<dbReference type="PROSITE" id="PS50005">
    <property type="entry name" value="TPR"/>
    <property type="match status" value="4"/>
</dbReference>
<accession>E0S7R5</accession>
<dbReference type="GO" id="GO:0051301">
    <property type="term" value="P:cell division"/>
    <property type="evidence" value="ECO:0007669"/>
    <property type="project" value="UniProtKB-KW"/>
</dbReference>
<dbReference type="GO" id="GO:0005680">
    <property type="term" value="C:anaphase-promoting complex"/>
    <property type="evidence" value="ECO:0007669"/>
    <property type="project" value="TreeGrafter"/>
</dbReference>
<evidence type="ECO:0000313" key="3">
    <source>
        <dbReference type="EMBL" id="ADM11744.1"/>
    </source>
</evidence>
<dbReference type="GeneID" id="9697920"/>
<evidence type="ECO:0000313" key="4">
    <source>
        <dbReference type="Proteomes" id="UP000002313"/>
    </source>
</evidence>
<dbReference type="RefSeq" id="XP_003073104.1">
    <property type="nucleotide sequence ID" value="XM_003073058.1"/>
</dbReference>
<sequence>MMAEFFARNLHKTVDFLSKVGITSDEISVTLSSKEYLSLTYQNIKEYRKAYVSLLCKASLLHLEEVVFCACCSQRINFIRNINLLLHLNKPVEVHWCGCEKDEFLLYIEGKVKKDCRILSDVILINPWFWEAYLDLAEIATPETIGSISIVGGLSDFFFMHLFCTKMIKKTWTPAFVPENEVCESKWRKFSDGLCINMKYPNLAGAVLYHQKDFKGCIEVFEKITKNSFYYDLDYIDLYSNALYIKNDNRVLLLAENALNINKYRSETMCCIANYYSMKKEHKKAIEYFQLSVRLNPSSSIVHTLIGHEHLEMKNMEKAVNSYNIALKMCPMDYRAWYSIGQAYATMTMYEYALFFIKKALEYKSNDPIVWTTLGQCYMNLNKMDDAIRCFKNVIELNDPDGYLYIGDAYKNMKMYTEAVVYYEKYVETSKDDTRRICLFLEEYFKRMFDDKRSSYYASLANK</sequence>
<feature type="repeat" description="TPR" evidence="2">
    <location>
        <begin position="334"/>
        <end position="367"/>
    </location>
</feature>
<dbReference type="VEuPathDB" id="MicrosporidiaDB:Eint_061390"/>
<dbReference type="InterPro" id="IPR011990">
    <property type="entry name" value="TPR-like_helical_dom_sf"/>
</dbReference>
<dbReference type="SMART" id="SM00028">
    <property type="entry name" value="TPR"/>
    <property type="match status" value="5"/>
</dbReference>
<keyword evidence="4" id="KW-1185">Reference proteome</keyword>
<dbReference type="Pfam" id="PF13181">
    <property type="entry name" value="TPR_8"/>
    <property type="match status" value="4"/>
</dbReference>
<dbReference type="Proteomes" id="UP000002313">
    <property type="component" value="Chromosome VI"/>
</dbReference>
<protein>
    <submittedName>
        <fullName evidence="3">Cell division control Cdc23-like protein</fullName>
    </submittedName>
</protein>
<evidence type="ECO:0000256" key="1">
    <source>
        <dbReference type="ARBA" id="ARBA00022803"/>
    </source>
</evidence>
<evidence type="ECO:0000256" key="2">
    <source>
        <dbReference type="PROSITE-ProRule" id="PRU00339"/>
    </source>
</evidence>
<dbReference type="GO" id="GO:0045842">
    <property type="term" value="P:positive regulation of mitotic metaphase/anaphase transition"/>
    <property type="evidence" value="ECO:0007669"/>
    <property type="project" value="TreeGrafter"/>
</dbReference>